<gene>
    <name evidence="2" type="ORF">C1H46_037338</name>
</gene>
<keyword evidence="1" id="KW-0812">Transmembrane</keyword>
<evidence type="ECO:0000313" key="3">
    <source>
        <dbReference type="Proteomes" id="UP000315295"/>
    </source>
</evidence>
<comment type="caution">
    <text evidence="2">The sequence shown here is derived from an EMBL/GenBank/DDBJ whole genome shotgun (WGS) entry which is preliminary data.</text>
</comment>
<dbReference type="Proteomes" id="UP000315295">
    <property type="component" value="Unassembled WGS sequence"/>
</dbReference>
<accession>A0A540KSD0</accession>
<evidence type="ECO:0000256" key="1">
    <source>
        <dbReference type="SAM" id="Phobius"/>
    </source>
</evidence>
<dbReference type="EMBL" id="VIEB01000982">
    <property type="protein sequence ID" value="TQD77134.1"/>
    <property type="molecule type" value="Genomic_DNA"/>
</dbReference>
<dbReference type="AlphaFoldDB" id="A0A540KSD0"/>
<keyword evidence="3" id="KW-1185">Reference proteome</keyword>
<keyword evidence="1" id="KW-1133">Transmembrane helix</keyword>
<feature type="transmembrane region" description="Helical" evidence="1">
    <location>
        <begin position="98"/>
        <end position="119"/>
    </location>
</feature>
<evidence type="ECO:0000313" key="2">
    <source>
        <dbReference type="EMBL" id="TQD77134.1"/>
    </source>
</evidence>
<organism evidence="2 3">
    <name type="scientific">Malus baccata</name>
    <name type="common">Siberian crab apple</name>
    <name type="synonym">Pyrus baccata</name>
    <dbReference type="NCBI Taxonomy" id="106549"/>
    <lineage>
        <taxon>Eukaryota</taxon>
        <taxon>Viridiplantae</taxon>
        <taxon>Streptophyta</taxon>
        <taxon>Embryophyta</taxon>
        <taxon>Tracheophyta</taxon>
        <taxon>Spermatophyta</taxon>
        <taxon>Magnoliopsida</taxon>
        <taxon>eudicotyledons</taxon>
        <taxon>Gunneridae</taxon>
        <taxon>Pentapetalae</taxon>
        <taxon>rosids</taxon>
        <taxon>fabids</taxon>
        <taxon>Rosales</taxon>
        <taxon>Rosaceae</taxon>
        <taxon>Amygdaloideae</taxon>
        <taxon>Maleae</taxon>
        <taxon>Malus</taxon>
    </lineage>
</organism>
<name>A0A540KSD0_MALBA</name>
<protein>
    <submittedName>
        <fullName evidence="2">Uncharacterized protein</fullName>
    </submittedName>
</protein>
<reference evidence="2 3" key="1">
    <citation type="journal article" date="2019" name="G3 (Bethesda)">
        <title>Sequencing of a Wild Apple (Malus baccata) Genome Unravels the Differences Between Cultivated and Wild Apple Species Regarding Disease Resistance and Cold Tolerance.</title>
        <authorList>
            <person name="Chen X."/>
        </authorList>
    </citation>
    <scope>NUCLEOTIDE SEQUENCE [LARGE SCALE GENOMIC DNA]</scope>
    <source>
        <strain evidence="3">cv. Shandingzi</strain>
        <tissue evidence="2">Leaves</tissue>
    </source>
</reference>
<sequence>MCKSRNNCLRGSKFFTPSCLLNKRIAILKFPAAACSAARDDFWDQIWLTGIPGVGATNTEERALLAIFGVSISGGSSRSSRSHPPSIWNIVYVNKIQLLSPISICSLFIIFLNILAHIIKTTLKYSWHDPQQGPISSADDWRWW</sequence>
<keyword evidence="1" id="KW-0472">Membrane</keyword>
<proteinExistence type="predicted"/>